<evidence type="ECO:0000313" key="14">
    <source>
        <dbReference type="Proteomes" id="UP000826271"/>
    </source>
</evidence>
<evidence type="ECO:0000256" key="4">
    <source>
        <dbReference type="ARBA" id="ARBA00022692"/>
    </source>
</evidence>
<dbReference type="GO" id="GO:0055085">
    <property type="term" value="P:transmembrane transport"/>
    <property type="evidence" value="ECO:0007669"/>
    <property type="project" value="InterPro"/>
</dbReference>
<protein>
    <recommendedName>
        <fullName evidence="15">Mitochondrial adenine nucleotide transporter BTL3</fullName>
    </recommendedName>
</protein>
<accession>A0AAV6WS52</accession>
<comment type="subcellular location">
    <subcellularLocation>
        <location evidence="1">Mitochondrion inner membrane</location>
        <topology evidence="1">Multi-pass membrane protein</topology>
    </subcellularLocation>
</comment>
<dbReference type="PANTHER" id="PTHR24089">
    <property type="entry name" value="SOLUTE CARRIER FAMILY 25"/>
    <property type="match status" value="1"/>
</dbReference>
<keyword evidence="3 12" id="KW-0813">Transport</keyword>
<dbReference type="PROSITE" id="PS50920">
    <property type="entry name" value="SOLCAR"/>
    <property type="match status" value="3"/>
</dbReference>
<dbReference type="InterPro" id="IPR018108">
    <property type="entry name" value="MCP_transmembrane"/>
</dbReference>
<evidence type="ECO:0000256" key="2">
    <source>
        <dbReference type="ARBA" id="ARBA00006375"/>
    </source>
</evidence>
<comment type="similarity">
    <text evidence="2 12">Belongs to the mitochondrial carrier (TC 2.A.29) family.</text>
</comment>
<evidence type="ECO:0000313" key="13">
    <source>
        <dbReference type="EMBL" id="KAG8373371.1"/>
    </source>
</evidence>
<evidence type="ECO:0000256" key="5">
    <source>
        <dbReference type="ARBA" id="ARBA00022737"/>
    </source>
</evidence>
<reference evidence="13" key="1">
    <citation type="submission" date="2019-10" db="EMBL/GenBank/DDBJ databases">
        <authorList>
            <person name="Zhang R."/>
            <person name="Pan Y."/>
            <person name="Wang J."/>
            <person name="Ma R."/>
            <person name="Yu S."/>
        </authorList>
    </citation>
    <scope>NUCLEOTIDE SEQUENCE</scope>
    <source>
        <strain evidence="13">LA-IB0</strain>
        <tissue evidence="13">Leaf</tissue>
    </source>
</reference>
<feature type="repeat" description="Solcar" evidence="11">
    <location>
        <begin position="240"/>
        <end position="325"/>
    </location>
</feature>
<dbReference type="InterPro" id="IPR023395">
    <property type="entry name" value="MCP_dom_sf"/>
</dbReference>
<evidence type="ECO:0008006" key="15">
    <source>
        <dbReference type="Google" id="ProtNLM"/>
    </source>
</evidence>
<feature type="repeat" description="Solcar" evidence="11">
    <location>
        <begin position="354"/>
        <end position="439"/>
    </location>
</feature>
<sequence>MLNLEHHFGSGSLIAVNDDLPLNNLHSIGGLFLEESAPATFVALISPKNNSASPAILCSSRRIRRRRLIGGRRRRGGFLSVTLSSVNDDGDDQGSYGEELSVSSVLGNVGQKSGESQNEGECETVTFKEVVGEEKSEVLRKGGGGTFNTAKHLWAGAVAAMVSRTFVAPLERLKLEYIVRGEQRNLFDLIKAIAASQGLRGFWKGNFVNILRTAPFKSINFYAYDTYRNQLLRLSGNDETTNFERFVAGAAAGITATVLCIPMDTIRTVMVAPGGEALGGLIGTFRHMIQTEGFFSLYKGLVPSIISMAPSGAVFYGVYDILKSAYLHSPEGRKRLQHMKEQGDELSALEQLELGPTRTLIYGAIAGACAEAATYPFEVVRRQLQMQVRATKMSAVQTCLRIVEQGGIPALYAGLIPSILQVLPSAAISYLVYEFMKIVLKVE</sequence>
<dbReference type="AlphaFoldDB" id="A0AAV6WS52"/>
<dbReference type="PRINTS" id="PR00926">
    <property type="entry name" value="MITOCARRIER"/>
</dbReference>
<evidence type="ECO:0000256" key="3">
    <source>
        <dbReference type="ARBA" id="ARBA00022448"/>
    </source>
</evidence>
<keyword evidence="5" id="KW-0677">Repeat</keyword>
<keyword evidence="8" id="KW-0496">Mitochondrion</keyword>
<keyword evidence="4 11" id="KW-0812">Transmembrane</keyword>
<keyword evidence="14" id="KW-1185">Reference proteome</keyword>
<dbReference type="Gene3D" id="1.50.40.10">
    <property type="entry name" value="Mitochondrial carrier domain"/>
    <property type="match status" value="1"/>
</dbReference>
<dbReference type="EMBL" id="WHWC01000011">
    <property type="protein sequence ID" value="KAG8373371.1"/>
    <property type="molecule type" value="Genomic_DNA"/>
</dbReference>
<dbReference type="InterPro" id="IPR002067">
    <property type="entry name" value="MCP"/>
</dbReference>
<feature type="repeat" description="Solcar" evidence="11">
    <location>
        <begin position="147"/>
        <end position="230"/>
    </location>
</feature>
<dbReference type="Proteomes" id="UP000826271">
    <property type="component" value="Unassembled WGS sequence"/>
</dbReference>
<evidence type="ECO:0000256" key="1">
    <source>
        <dbReference type="ARBA" id="ARBA00004448"/>
    </source>
</evidence>
<evidence type="ECO:0000256" key="6">
    <source>
        <dbReference type="ARBA" id="ARBA00022792"/>
    </source>
</evidence>
<evidence type="ECO:0000256" key="8">
    <source>
        <dbReference type="ARBA" id="ARBA00023128"/>
    </source>
</evidence>
<comment type="caution">
    <text evidence="13">The sequence shown here is derived from an EMBL/GenBank/DDBJ whole genome shotgun (WGS) entry which is preliminary data.</text>
</comment>
<evidence type="ECO:0000256" key="9">
    <source>
        <dbReference type="ARBA" id="ARBA00023136"/>
    </source>
</evidence>
<evidence type="ECO:0000256" key="7">
    <source>
        <dbReference type="ARBA" id="ARBA00022989"/>
    </source>
</evidence>
<dbReference type="SUPFAM" id="SSF103506">
    <property type="entry name" value="Mitochondrial carrier"/>
    <property type="match status" value="1"/>
</dbReference>
<evidence type="ECO:0000256" key="12">
    <source>
        <dbReference type="RuleBase" id="RU000488"/>
    </source>
</evidence>
<gene>
    <name evidence="13" type="ORF">BUALT_Bualt11G0017300</name>
</gene>
<name>A0AAV6WS52_9LAMI</name>
<dbReference type="GO" id="GO:0005743">
    <property type="term" value="C:mitochondrial inner membrane"/>
    <property type="evidence" value="ECO:0007669"/>
    <property type="project" value="UniProtKB-SubCell"/>
</dbReference>
<dbReference type="Pfam" id="PF00153">
    <property type="entry name" value="Mito_carr"/>
    <property type="match status" value="3"/>
</dbReference>
<keyword evidence="9 11" id="KW-0472">Membrane</keyword>
<keyword evidence="6" id="KW-0999">Mitochondrion inner membrane</keyword>
<comment type="function">
    <text evidence="10">Probable mitochondrial adenylate carrier that catalyzes the transport of ATP, ADP and AMP.</text>
</comment>
<proteinExistence type="inferred from homology"/>
<dbReference type="FunFam" id="1.50.40.10:FF:000098">
    <property type="entry name" value="Mitochondrial substrate carrier family protein"/>
    <property type="match status" value="1"/>
</dbReference>
<evidence type="ECO:0000256" key="10">
    <source>
        <dbReference type="ARBA" id="ARBA00054707"/>
    </source>
</evidence>
<keyword evidence="7" id="KW-1133">Transmembrane helix</keyword>
<evidence type="ECO:0000256" key="11">
    <source>
        <dbReference type="PROSITE-ProRule" id="PRU00282"/>
    </source>
</evidence>
<organism evidence="13 14">
    <name type="scientific">Buddleja alternifolia</name>
    <dbReference type="NCBI Taxonomy" id="168488"/>
    <lineage>
        <taxon>Eukaryota</taxon>
        <taxon>Viridiplantae</taxon>
        <taxon>Streptophyta</taxon>
        <taxon>Embryophyta</taxon>
        <taxon>Tracheophyta</taxon>
        <taxon>Spermatophyta</taxon>
        <taxon>Magnoliopsida</taxon>
        <taxon>eudicotyledons</taxon>
        <taxon>Gunneridae</taxon>
        <taxon>Pentapetalae</taxon>
        <taxon>asterids</taxon>
        <taxon>lamiids</taxon>
        <taxon>Lamiales</taxon>
        <taxon>Scrophulariaceae</taxon>
        <taxon>Buddlejeae</taxon>
        <taxon>Buddleja</taxon>
    </lineage>
</organism>